<dbReference type="Proteomes" id="UP000075391">
    <property type="component" value="Unassembled WGS sequence"/>
</dbReference>
<name>A0A150WL27_BDEBC</name>
<proteinExistence type="predicted"/>
<protein>
    <submittedName>
        <fullName evidence="1">Uncharacterized protein</fullName>
    </submittedName>
</protein>
<dbReference type="OrthoDB" id="5289463at2"/>
<dbReference type="RefSeq" id="WP_063243506.1">
    <property type="nucleotide sequence ID" value="NZ_LUKF01000012.1"/>
</dbReference>
<organism evidence="1 2">
    <name type="scientific">Bdellovibrio bacteriovorus</name>
    <dbReference type="NCBI Taxonomy" id="959"/>
    <lineage>
        <taxon>Bacteria</taxon>
        <taxon>Pseudomonadati</taxon>
        <taxon>Bdellovibrionota</taxon>
        <taxon>Bdellovibrionia</taxon>
        <taxon>Bdellovibrionales</taxon>
        <taxon>Pseudobdellovibrionaceae</taxon>
        <taxon>Bdellovibrio</taxon>
    </lineage>
</organism>
<sequence length="321" mass="37185">MSLITRFLSVVIFLGLSWGNLAQAAPRCESVFLPTVLEVIQQVDFANNNFLTKGSHSVEEIGKDFSWLRRRKLRKLVNNTDLQNFASDKALERYAIELGTVLFGKKDVVDRWIRQNKDQRLEESTVMLIKEKLLQEGLLKTWLEVRDPRDVGIARKSLDKLWTLLQHRVFEWLRIPLALPSMKNAEVPPELMYKIIRDGFKTHAEEARVALRAQSHIDAYNTFKKVYGRVIFGVLFALNAHNGYEQIQDYHNRHVDQTIQQIQEIGRQAENAVTQIKREQFDQAYKSAEAEFIKKWGEEPTPAEKEILRNKIAVALNMTAP</sequence>
<comment type="caution">
    <text evidence="1">The sequence shown here is derived from an EMBL/GenBank/DDBJ whole genome shotgun (WGS) entry which is preliminary data.</text>
</comment>
<dbReference type="EMBL" id="LUKF01000012">
    <property type="protein sequence ID" value="KYG64525.1"/>
    <property type="molecule type" value="Genomic_DNA"/>
</dbReference>
<evidence type="ECO:0000313" key="1">
    <source>
        <dbReference type="EMBL" id="KYG64525.1"/>
    </source>
</evidence>
<dbReference type="AlphaFoldDB" id="A0A150WL27"/>
<gene>
    <name evidence="1" type="ORF">AZI85_03680</name>
</gene>
<reference evidence="1 2" key="1">
    <citation type="submission" date="2016-03" db="EMBL/GenBank/DDBJ databases">
        <authorList>
            <person name="Ploux O."/>
        </authorList>
    </citation>
    <scope>NUCLEOTIDE SEQUENCE [LARGE SCALE GENOMIC DNA]</scope>
    <source>
        <strain evidence="1 2">BER2</strain>
    </source>
</reference>
<accession>A0A150WL27</accession>
<evidence type="ECO:0000313" key="2">
    <source>
        <dbReference type="Proteomes" id="UP000075391"/>
    </source>
</evidence>